<evidence type="ECO:0000313" key="2">
    <source>
        <dbReference type="EMBL" id="PQA54439.1"/>
    </source>
</evidence>
<dbReference type="RefSeq" id="WP_104715563.1">
    <property type="nucleotide sequence ID" value="NZ_PTRA01000006.1"/>
</dbReference>
<reference evidence="3" key="1">
    <citation type="submission" date="2018-02" db="EMBL/GenBank/DDBJ databases">
        <title>Genome sequencing of Solimonas sp. HR-BB.</title>
        <authorList>
            <person name="Lee Y."/>
            <person name="Jeon C.O."/>
        </authorList>
    </citation>
    <scope>NUCLEOTIDE SEQUENCE [LARGE SCALE GENOMIC DNA]</scope>
    <source>
        <strain evidence="3">HR-U</strain>
    </source>
</reference>
<keyword evidence="3" id="KW-1185">Reference proteome</keyword>
<dbReference type="Proteomes" id="UP000239590">
    <property type="component" value="Unassembled WGS sequence"/>
</dbReference>
<accession>A0A2S7IGG8</accession>
<dbReference type="Pfam" id="PF09994">
    <property type="entry name" value="T6SS_Tle1-like_cat"/>
    <property type="match status" value="1"/>
</dbReference>
<dbReference type="PANTHER" id="PTHR33840">
    <property type="match status" value="1"/>
</dbReference>
<evidence type="ECO:0000259" key="1">
    <source>
        <dbReference type="Pfam" id="PF09994"/>
    </source>
</evidence>
<protein>
    <recommendedName>
        <fullName evidence="1">T6SS Phospholipase effector Tle1-like catalytic domain-containing protein</fullName>
    </recommendedName>
</protein>
<dbReference type="SUPFAM" id="SSF53474">
    <property type="entry name" value="alpha/beta-Hydrolases"/>
    <property type="match status" value="1"/>
</dbReference>
<dbReference type="PANTHER" id="PTHR33840:SF1">
    <property type="entry name" value="TLE1 PHOSPHOLIPASE DOMAIN-CONTAINING PROTEIN"/>
    <property type="match status" value="1"/>
</dbReference>
<organism evidence="2 3">
    <name type="scientific">Siphonobacter curvatus</name>
    <dbReference type="NCBI Taxonomy" id="2094562"/>
    <lineage>
        <taxon>Bacteria</taxon>
        <taxon>Pseudomonadati</taxon>
        <taxon>Bacteroidota</taxon>
        <taxon>Cytophagia</taxon>
        <taxon>Cytophagales</taxon>
        <taxon>Cytophagaceae</taxon>
        <taxon>Siphonobacter</taxon>
    </lineage>
</organism>
<name>A0A2S7IGG8_9BACT</name>
<proteinExistence type="predicted"/>
<sequence length="366" mass="42375">MRKNIIICCDGTANELDEPNRTSNVMQLFCHLKDVDSQRQVAYYDPGVGTRGYSFLDGWDQITGWTVDENVKQAYEFLMNFYEAGDRIYLFGFSRGAYTVRVLTGLLAKCGILHKRNTNLIDYAFKIFRRRNNEGQAKNFRDILSRTVDVHFLGVWDTVSTVLRKGYLSPLPDYFRDTILSSQVRYACQALAIDDRRRSLFKPIRWSPPEGLDRMEQVWFAGAHSDVGGGYQSDPDTKRRMANLPLRWMMKRAYVHGLLLNDFTDLESIARLDDALATLHWPHRRMPWKLLPFLNGSRTIPAAEATRDQTKLLYPRLHESVLYRLHHPVTKYHPDNLPVEYDVVDDAGRVLRQVRVTRPSVSLAEV</sequence>
<evidence type="ECO:0000313" key="3">
    <source>
        <dbReference type="Proteomes" id="UP000239590"/>
    </source>
</evidence>
<gene>
    <name evidence="2" type="ORF">C5O19_22075</name>
</gene>
<feature type="domain" description="T6SS Phospholipase effector Tle1-like catalytic" evidence="1">
    <location>
        <begin position="3"/>
        <end position="251"/>
    </location>
</feature>
<dbReference type="OrthoDB" id="4378831at2"/>
<dbReference type="EMBL" id="PTRA01000006">
    <property type="protein sequence ID" value="PQA54439.1"/>
    <property type="molecule type" value="Genomic_DNA"/>
</dbReference>
<comment type="caution">
    <text evidence="2">The sequence shown here is derived from an EMBL/GenBank/DDBJ whole genome shotgun (WGS) entry which is preliminary data.</text>
</comment>
<dbReference type="InterPro" id="IPR029058">
    <property type="entry name" value="AB_hydrolase_fold"/>
</dbReference>
<dbReference type="AlphaFoldDB" id="A0A2S7IGG8"/>
<dbReference type="InterPro" id="IPR018712">
    <property type="entry name" value="Tle1-like_cat"/>
</dbReference>